<dbReference type="SUPFAM" id="SSF117396">
    <property type="entry name" value="TM1631-like"/>
    <property type="match status" value="1"/>
</dbReference>
<dbReference type="InterPro" id="IPR036520">
    <property type="entry name" value="UPF0759_sf"/>
</dbReference>
<comment type="caution">
    <text evidence="1">The sequence shown here is derived from an EMBL/GenBank/DDBJ whole genome shotgun (WGS) entry which is preliminary data.</text>
</comment>
<protein>
    <submittedName>
        <fullName evidence="1">DUF72 domain-containing protein</fullName>
    </submittedName>
</protein>
<dbReference type="PANTHER" id="PTHR30348">
    <property type="entry name" value="UNCHARACTERIZED PROTEIN YECE"/>
    <property type="match status" value="1"/>
</dbReference>
<dbReference type="EMBL" id="JASBRG010000007">
    <property type="protein sequence ID" value="MDI3320616.1"/>
    <property type="molecule type" value="Genomic_DNA"/>
</dbReference>
<sequence length="255" mass="30104">MKLKPDKKNLFYCGTSNVVLPVSNKSFFPQEFQAKSRLNYYSSLLNSVEINSTFYKLPMPRTVEKWVNEVPDAFRFTFKLSKTVTHVRELHYEVADVHRFMDVIEMAGNKKGCIIVQFPASITVVYIQKVRRLFEIMRSTEKLNGWHFAIEFRDMSWYNDKVYKMLEYYKAGVVMHDMPKSHTPIIDMERSFVYLRFHGEKGDYRGGYSDDFLREHAVAIREWLDEKIPVFAYFNNTIGAAIHNALTLNKYVREV</sequence>
<dbReference type="RefSeq" id="WP_282334712.1">
    <property type="nucleotide sequence ID" value="NZ_JASBRG010000007.1"/>
</dbReference>
<name>A0ABT6RDY6_9BACT</name>
<reference evidence="1 2" key="1">
    <citation type="submission" date="2023-05" db="EMBL/GenBank/DDBJ databases">
        <title>Genome sequence of Pinibacter sp. MAH-24.</title>
        <authorList>
            <person name="Huq M.A."/>
        </authorList>
    </citation>
    <scope>NUCLEOTIDE SEQUENCE [LARGE SCALE GENOMIC DNA]</scope>
    <source>
        <strain evidence="1 2">MAH-24</strain>
    </source>
</reference>
<dbReference type="PANTHER" id="PTHR30348:SF4">
    <property type="entry name" value="DUF72 DOMAIN-CONTAINING PROTEIN"/>
    <property type="match status" value="1"/>
</dbReference>
<evidence type="ECO:0000313" key="1">
    <source>
        <dbReference type="EMBL" id="MDI3320616.1"/>
    </source>
</evidence>
<gene>
    <name evidence="1" type="ORF">QJ048_12570</name>
</gene>
<evidence type="ECO:0000313" key="2">
    <source>
        <dbReference type="Proteomes" id="UP001226434"/>
    </source>
</evidence>
<dbReference type="Gene3D" id="3.20.20.410">
    <property type="entry name" value="Protein of unknown function UPF0759"/>
    <property type="match status" value="1"/>
</dbReference>
<dbReference type="Proteomes" id="UP001226434">
    <property type="component" value="Unassembled WGS sequence"/>
</dbReference>
<accession>A0ABT6RDY6</accession>
<organism evidence="1 2">
    <name type="scientific">Pinibacter soli</name>
    <dbReference type="NCBI Taxonomy" id="3044211"/>
    <lineage>
        <taxon>Bacteria</taxon>
        <taxon>Pseudomonadati</taxon>
        <taxon>Bacteroidota</taxon>
        <taxon>Chitinophagia</taxon>
        <taxon>Chitinophagales</taxon>
        <taxon>Chitinophagaceae</taxon>
        <taxon>Pinibacter</taxon>
    </lineage>
</organism>
<keyword evidence="2" id="KW-1185">Reference proteome</keyword>
<proteinExistence type="predicted"/>
<dbReference type="InterPro" id="IPR002763">
    <property type="entry name" value="DUF72"/>
</dbReference>
<dbReference type="Pfam" id="PF01904">
    <property type="entry name" value="DUF72"/>
    <property type="match status" value="1"/>
</dbReference>